<evidence type="ECO:0000313" key="10">
    <source>
        <dbReference type="EMBL" id="CAL23090.2"/>
    </source>
</evidence>
<dbReference type="InterPro" id="IPR000440">
    <property type="entry name" value="NADH_UbQ/plastoQ_OxRdtase_su3"/>
</dbReference>
<dbReference type="Pfam" id="PF00507">
    <property type="entry name" value="Oxidored_q4"/>
    <property type="match status" value="1"/>
</dbReference>
<keyword evidence="6 9" id="KW-1133">Transmembrane helix</keyword>
<comment type="function">
    <text evidence="9">Core subunit of the mitochondrial membrane respiratory chain NADH dehydrogenase (Complex I) which catalyzes electron transfer from NADH through the respiratory chain, using ubiquinone as an electron acceptor. Essential for the catalytic activity of complex I.</text>
</comment>
<dbReference type="Gene3D" id="1.20.58.1610">
    <property type="entry name" value="NADH:ubiquinone/plastoquinone oxidoreductase, chain 3"/>
    <property type="match status" value="1"/>
</dbReference>
<evidence type="ECO:0000256" key="4">
    <source>
        <dbReference type="ARBA" id="ARBA00022448"/>
    </source>
</evidence>
<keyword evidence="9" id="KW-0249">Electron transport</keyword>
<evidence type="ECO:0000256" key="8">
    <source>
        <dbReference type="ARBA" id="ARBA00049551"/>
    </source>
</evidence>
<feature type="transmembrane region" description="Helical" evidence="9">
    <location>
        <begin position="74"/>
        <end position="96"/>
    </location>
</feature>
<dbReference type="GO" id="GO:0031966">
    <property type="term" value="C:mitochondrial membrane"/>
    <property type="evidence" value="ECO:0007669"/>
    <property type="project" value="UniProtKB-SubCell"/>
</dbReference>
<feature type="transmembrane region" description="Helical" evidence="9">
    <location>
        <begin position="103"/>
        <end position="125"/>
    </location>
</feature>
<keyword evidence="9 10" id="KW-0496">Mitochondrion</keyword>
<evidence type="ECO:0000256" key="5">
    <source>
        <dbReference type="ARBA" id="ARBA00022692"/>
    </source>
</evidence>
<dbReference type="EMBL" id="AM292321">
    <property type="protein sequence ID" value="CAL23090.2"/>
    <property type="molecule type" value="Genomic_DNA"/>
</dbReference>
<dbReference type="EC" id="7.1.1.2" evidence="9"/>
<accession>D2YVG7</accession>
<feature type="transmembrane region" description="Helical" evidence="9">
    <location>
        <begin position="36"/>
        <end position="54"/>
    </location>
</feature>
<proteinExistence type="inferred from homology"/>
<comment type="subcellular location">
    <subcellularLocation>
        <location evidence="1">Membrane</location>
    </subcellularLocation>
    <subcellularLocation>
        <location evidence="9">Mitochondrion membrane</location>
        <topology evidence="9">Multi-pass membrane protein</topology>
    </subcellularLocation>
</comment>
<keyword evidence="9" id="KW-0520">NAD</keyword>
<dbReference type="InterPro" id="IPR038430">
    <property type="entry name" value="NDAH_ubi_oxred_su3_sf"/>
</dbReference>
<gene>
    <name evidence="10" type="primary">nad3</name>
</gene>
<keyword evidence="9" id="KW-1278">Translocase</keyword>
<comment type="catalytic activity">
    <reaction evidence="8 9">
        <text>a ubiquinone + NADH + 5 H(+)(in) = a ubiquinol + NAD(+) + 4 H(+)(out)</text>
        <dbReference type="Rhea" id="RHEA:29091"/>
        <dbReference type="Rhea" id="RHEA-COMP:9565"/>
        <dbReference type="Rhea" id="RHEA-COMP:9566"/>
        <dbReference type="ChEBI" id="CHEBI:15378"/>
        <dbReference type="ChEBI" id="CHEBI:16389"/>
        <dbReference type="ChEBI" id="CHEBI:17976"/>
        <dbReference type="ChEBI" id="CHEBI:57540"/>
        <dbReference type="ChEBI" id="CHEBI:57945"/>
        <dbReference type="EC" id="7.1.1.2"/>
    </reaction>
</comment>
<evidence type="ECO:0000256" key="6">
    <source>
        <dbReference type="ARBA" id="ARBA00022989"/>
    </source>
</evidence>
<feature type="transmembrane region" description="Helical" evidence="9">
    <location>
        <begin position="6"/>
        <end position="29"/>
    </location>
</feature>
<keyword evidence="7 9" id="KW-0472">Membrane</keyword>
<dbReference type="AlphaFoldDB" id="D2YVG7"/>
<evidence type="ECO:0000256" key="7">
    <source>
        <dbReference type="ARBA" id="ARBA00023136"/>
    </source>
</evidence>
<comment type="caution">
    <text evidence="9">Lacks conserved residue(s) required for the propagation of feature annotation.</text>
</comment>
<keyword evidence="9" id="KW-0830">Ubiquinone</keyword>
<comment type="similarity">
    <text evidence="2 9">Belongs to the complex I subunit 3 family.</text>
</comment>
<keyword evidence="9" id="KW-0679">Respiratory chain</keyword>
<protein>
    <recommendedName>
        <fullName evidence="3 9">NADH-ubiquinone oxidoreductase chain 3</fullName>
        <ecNumber evidence="9">7.1.1.2</ecNumber>
    </recommendedName>
</protein>
<sequence>MKLMFYMFFFLGLSFLMVLSMNLSVFIFGVGLVTMLLMYLGWMIMLGEGLGVSLSEEEVYECGFESFYKLGGGFSVQFFIVGLSFMLFDLEICLFLPGVGGVVTFYVTGGYMMIFLIIVLFVLVYEYLVGGLSW</sequence>
<evidence type="ECO:0000256" key="9">
    <source>
        <dbReference type="RuleBase" id="RU003640"/>
    </source>
</evidence>
<geneLocation type="mitochondrion" evidence="10"/>
<organism evidence="10">
    <name type="scientific">Microcosmus sulcatus</name>
    <dbReference type="NCBI Taxonomy" id="341086"/>
    <lineage>
        <taxon>Eukaryota</taxon>
        <taxon>Metazoa</taxon>
        <taxon>Chordata</taxon>
        <taxon>Tunicata</taxon>
        <taxon>Ascidiacea</taxon>
        <taxon>Stolidobranchia</taxon>
        <taxon>Pyuridae</taxon>
        <taxon>Microcosmus</taxon>
    </lineage>
</organism>
<dbReference type="GO" id="GO:0008137">
    <property type="term" value="F:NADH dehydrogenase (ubiquinone) activity"/>
    <property type="evidence" value="ECO:0007669"/>
    <property type="project" value="UniProtKB-UniRule"/>
</dbReference>
<name>D2YVG7_9ASCI</name>
<evidence type="ECO:0000256" key="2">
    <source>
        <dbReference type="ARBA" id="ARBA00008472"/>
    </source>
</evidence>
<keyword evidence="5 9" id="KW-0812">Transmembrane</keyword>
<evidence type="ECO:0000256" key="1">
    <source>
        <dbReference type="ARBA" id="ARBA00004370"/>
    </source>
</evidence>
<keyword evidence="4 9" id="KW-0813">Transport</keyword>
<reference evidence="10" key="1">
    <citation type="journal article" date="2009" name="Mol. Biol. Evol.">
        <title>Hyper-variability of ascidian mitochondrial gene order: exposing the myth of deuterostome organelle genome stability.</title>
        <authorList>
            <person name="Gissi C."/>
            <person name="Pesole G."/>
            <person name="Mastrototaro F."/>
            <person name="Iannelli F."/>
            <person name="Guida V."/>
            <person name="Griggio F."/>
        </authorList>
    </citation>
    <scope>NUCLEOTIDE SEQUENCE</scope>
    <source>
        <tissue evidence="10">Muscle</tissue>
    </source>
</reference>
<evidence type="ECO:0000256" key="3">
    <source>
        <dbReference type="ARBA" id="ARBA00021007"/>
    </source>
</evidence>